<evidence type="ECO:0000313" key="2">
    <source>
        <dbReference type="Proteomes" id="UP000002429"/>
    </source>
</evidence>
<dbReference type="KEGG" id="rme:Rmet_6740"/>
<gene>
    <name evidence="1" type="ordered locus">Rmet_6740</name>
</gene>
<keyword evidence="1" id="KW-0614">Plasmid</keyword>
<organism evidence="1 2">
    <name type="scientific">Cupriavidus metallidurans (strain ATCC 43123 / DSM 2839 / NBRC 102507 / CH34)</name>
    <name type="common">Ralstonia metallidurans</name>
    <dbReference type="NCBI Taxonomy" id="266264"/>
    <lineage>
        <taxon>Bacteria</taxon>
        <taxon>Pseudomonadati</taxon>
        <taxon>Pseudomonadota</taxon>
        <taxon>Betaproteobacteria</taxon>
        <taxon>Burkholderiales</taxon>
        <taxon>Burkholderiaceae</taxon>
        <taxon>Cupriavidus</taxon>
    </lineage>
</organism>
<evidence type="ECO:0000313" key="1">
    <source>
        <dbReference type="EMBL" id="ADC45319.1"/>
    </source>
</evidence>
<name>D3DYE9_CUPMC</name>
<dbReference type="EMBL" id="CP000353">
    <property type="protein sequence ID" value="ADC45319.1"/>
    <property type="molecule type" value="Genomic_DNA"/>
</dbReference>
<sequence length="63" mass="7243">MNQNNARTRTARVDVGGEEGWIYDCRLHKKPFVQKFVPLLKRGCLRTSVLGCAQGTRPKRKTR</sequence>
<keyword evidence="2" id="KW-1185">Reference proteome</keyword>
<dbReference type="Proteomes" id="UP000002429">
    <property type="component" value="Plasmid megaplasmid"/>
</dbReference>
<dbReference type="HOGENOM" id="CLU_2882723_0_0_4"/>
<dbReference type="AlphaFoldDB" id="D3DYE9"/>
<proteinExistence type="predicted"/>
<protein>
    <submittedName>
        <fullName evidence="1">Uncharacterized protein</fullName>
    </submittedName>
</protein>
<geneLocation type="plasmid" evidence="1 2">
    <name>megaplasmid</name>
</geneLocation>
<reference evidence="2" key="1">
    <citation type="journal article" date="2010" name="PLoS ONE">
        <title>The complete genome sequence of Cupriavidus metallidurans strain CH34, a master survivalist in harsh and anthropogenic environments.</title>
        <authorList>
            <person name="Janssen P.J."/>
            <person name="Van Houdt R."/>
            <person name="Moors H."/>
            <person name="Monsieurs P."/>
            <person name="Morin N."/>
            <person name="Michaux A."/>
            <person name="Benotmane M.A."/>
            <person name="Leys N."/>
            <person name="Vallaeys T."/>
            <person name="Lapidus A."/>
            <person name="Monchy S."/>
            <person name="Medigue C."/>
            <person name="Taghavi S."/>
            <person name="McCorkle S."/>
            <person name="Dunn J."/>
            <person name="van der Lelie D."/>
            <person name="Mergeay M."/>
        </authorList>
    </citation>
    <scope>NUCLEOTIDE SEQUENCE [LARGE SCALE GENOMIC DNA]</scope>
    <source>
        <strain evidence="2">ATCC 43123 / DSM 2839 / NBRC 102507 / CH34</strain>
    </source>
</reference>
<accession>D3DYE9</accession>